<feature type="chain" id="PRO_5010278380" evidence="2">
    <location>
        <begin position="19"/>
        <end position="318"/>
    </location>
</feature>
<organism evidence="4 5">
    <name type="scientific">Atopomonas hussainii</name>
    <dbReference type="NCBI Taxonomy" id="1429083"/>
    <lineage>
        <taxon>Bacteria</taxon>
        <taxon>Pseudomonadati</taxon>
        <taxon>Pseudomonadota</taxon>
        <taxon>Gammaproteobacteria</taxon>
        <taxon>Pseudomonadales</taxon>
        <taxon>Pseudomonadaceae</taxon>
        <taxon>Atopomonas</taxon>
    </lineage>
</organism>
<evidence type="ECO:0000313" key="5">
    <source>
        <dbReference type="Proteomes" id="UP000185766"/>
    </source>
</evidence>
<evidence type="ECO:0000256" key="2">
    <source>
        <dbReference type="SAM" id="SignalP"/>
    </source>
</evidence>
<evidence type="ECO:0000256" key="1">
    <source>
        <dbReference type="SAM" id="MobiDB-lite"/>
    </source>
</evidence>
<reference evidence="4 5" key="1">
    <citation type="submission" date="2016-10" db="EMBL/GenBank/DDBJ databases">
        <authorList>
            <person name="de Groot N.N."/>
        </authorList>
    </citation>
    <scope>NUCLEOTIDE SEQUENCE [LARGE SCALE GENOMIC DNA]</scope>
    <source>
        <strain evidence="4 5">JCM 19513</strain>
    </source>
</reference>
<evidence type="ECO:0000313" key="4">
    <source>
        <dbReference type="EMBL" id="SEL43978.1"/>
    </source>
</evidence>
<feature type="region of interest" description="Disordered" evidence="1">
    <location>
        <begin position="23"/>
        <end position="56"/>
    </location>
</feature>
<gene>
    <name evidence="4" type="ORF">SAMN05216214_11255</name>
</gene>
<feature type="compositionally biased region" description="Polar residues" evidence="1">
    <location>
        <begin position="28"/>
        <end position="51"/>
    </location>
</feature>
<dbReference type="AlphaFoldDB" id="A0A1H7Q8D3"/>
<dbReference type="STRING" id="1429083.GCA_001885685_00369"/>
<feature type="compositionally biased region" description="Polar residues" evidence="1">
    <location>
        <begin position="302"/>
        <end position="312"/>
    </location>
</feature>
<feature type="compositionally biased region" description="Low complexity" evidence="1">
    <location>
        <begin position="268"/>
        <end position="282"/>
    </location>
</feature>
<name>A0A1H7Q8D3_9GAMM</name>
<keyword evidence="5" id="KW-1185">Reference proteome</keyword>
<dbReference type="EMBL" id="FOAS01000012">
    <property type="protein sequence ID" value="SEL43978.1"/>
    <property type="molecule type" value="Genomic_DNA"/>
</dbReference>
<dbReference type="Proteomes" id="UP000185766">
    <property type="component" value="Unassembled WGS sequence"/>
</dbReference>
<feature type="region of interest" description="Disordered" evidence="1">
    <location>
        <begin position="248"/>
        <end position="318"/>
    </location>
</feature>
<feature type="signal peptide" evidence="2">
    <location>
        <begin position="1"/>
        <end position="18"/>
    </location>
</feature>
<feature type="domain" description="YHYH" evidence="3">
    <location>
        <begin position="67"/>
        <end position="241"/>
    </location>
</feature>
<accession>A0A1H7Q8D3</accession>
<dbReference type="Pfam" id="PF14240">
    <property type="entry name" value="YHYH"/>
    <property type="match status" value="1"/>
</dbReference>
<sequence length="318" mass="34759">MRRLITLPLVLLSSALAAHEHHGHAQWSEHNGQRCVTSNGLPNHATGQFPNRGNPHRISEQATHLCVTLTPKKNATPTMIERGAIGVAINGVPFRPETADYYDASSQRGFSRNPQSGWNLEGLGARDLLGMDSNNAHVDERGLYHYHGVPPTLTAHSSLLGYAADGFEIHYRANQPPSGYRLKPGQRPTAPYGRYDGTYIEDWQYVGGPHTLDRCNGGELDGRFVYFATDSFPFFPRCLWGTPSADFSPRARPNAAQPSQRLPARTNDAAARRQPPAAAIDACSGRSDGQRCQFSPPGRPSLQGQCRRTPQGVTACVP</sequence>
<evidence type="ECO:0000259" key="3">
    <source>
        <dbReference type="Pfam" id="PF14240"/>
    </source>
</evidence>
<keyword evidence="2" id="KW-0732">Signal</keyword>
<dbReference type="RefSeq" id="WP_074869088.1">
    <property type="nucleotide sequence ID" value="NZ_FOAS01000012.1"/>
</dbReference>
<proteinExistence type="predicted"/>
<dbReference type="InterPro" id="IPR025924">
    <property type="entry name" value="YHYH_dom"/>
</dbReference>
<protein>
    <submittedName>
        <fullName evidence="4">YHYH protein</fullName>
    </submittedName>
</protein>